<name>A0A8J2KER8_9HEXA</name>
<proteinExistence type="predicted"/>
<gene>
    <name evidence="1" type="ORF">AFUS01_LOCUS23720</name>
</gene>
<evidence type="ECO:0000313" key="1">
    <source>
        <dbReference type="EMBL" id="CAG7785070.1"/>
    </source>
</evidence>
<sequence length="68" mass="7937">MHAADELSRKQISPFLWNTVAQTIIAREHNAKARRQGRIVYLYKTNLASPMEEQKPDFVFFIIINCCI</sequence>
<keyword evidence="2" id="KW-1185">Reference proteome</keyword>
<dbReference type="AlphaFoldDB" id="A0A8J2KER8"/>
<dbReference type="EMBL" id="CAJVCH010288486">
    <property type="protein sequence ID" value="CAG7785070.1"/>
    <property type="molecule type" value="Genomic_DNA"/>
</dbReference>
<protein>
    <submittedName>
        <fullName evidence="1">Uncharacterized protein</fullName>
    </submittedName>
</protein>
<organism evidence="1 2">
    <name type="scientific">Allacma fusca</name>
    <dbReference type="NCBI Taxonomy" id="39272"/>
    <lineage>
        <taxon>Eukaryota</taxon>
        <taxon>Metazoa</taxon>
        <taxon>Ecdysozoa</taxon>
        <taxon>Arthropoda</taxon>
        <taxon>Hexapoda</taxon>
        <taxon>Collembola</taxon>
        <taxon>Symphypleona</taxon>
        <taxon>Sminthuridae</taxon>
        <taxon>Allacma</taxon>
    </lineage>
</organism>
<reference evidence="1" key="1">
    <citation type="submission" date="2021-06" db="EMBL/GenBank/DDBJ databases">
        <authorList>
            <person name="Hodson N. C."/>
            <person name="Mongue J. A."/>
            <person name="Jaron S. K."/>
        </authorList>
    </citation>
    <scope>NUCLEOTIDE SEQUENCE</scope>
</reference>
<comment type="caution">
    <text evidence="1">The sequence shown here is derived from an EMBL/GenBank/DDBJ whole genome shotgun (WGS) entry which is preliminary data.</text>
</comment>
<evidence type="ECO:0000313" key="2">
    <source>
        <dbReference type="Proteomes" id="UP000708208"/>
    </source>
</evidence>
<dbReference type="Proteomes" id="UP000708208">
    <property type="component" value="Unassembled WGS sequence"/>
</dbReference>
<accession>A0A8J2KER8</accession>